<dbReference type="SUPFAM" id="SSF54211">
    <property type="entry name" value="Ribosomal protein S5 domain 2-like"/>
    <property type="match status" value="1"/>
</dbReference>
<dbReference type="InterPro" id="IPR035647">
    <property type="entry name" value="EFG_III/V"/>
</dbReference>
<reference evidence="4 5" key="1">
    <citation type="submission" date="2017-11" db="EMBL/GenBank/DDBJ databases">
        <title>Genome-resolved metagenomics identifies genetic mobility, metabolic interactions, and unexpected diversity in perchlorate-reducing communities.</title>
        <authorList>
            <person name="Barnum T.P."/>
            <person name="Figueroa I.A."/>
            <person name="Carlstrom C.I."/>
            <person name="Lucas L.N."/>
            <person name="Engelbrektson A.L."/>
            <person name="Coates J.D."/>
        </authorList>
    </citation>
    <scope>NUCLEOTIDE SEQUENCE [LARGE SCALE GENOMIC DNA]</scope>
    <source>
        <strain evidence="4">BM706</strain>
    </source>
</reference>
<dbReference type="PANTHER" id="PTHR16301:SF20">
    <property type="entry name" value="IMPACT FAMILY MEMBER YIGZ"/>
    <property type="match status" value="1"/>
</dbReference>
<evidence type="ECO:0000259" key="3">
    <source>
        <dbReference type="Pfam" id="PF09186"/>
    </source>
</evidence>
<dbReference type="InterPro" id="IPR020568">
    <property type="entry name" value="Ribosomal_Su5_D2-typ_SF"/>
</dbReference>
<dbReference type="PANTHER" id="PTHR16301">
    <property type="entry name" value="IMPACT-RELATED"/>
    <property type="match status" value="1"/>
</dbReference>
<gene>
    <name evidence="4" type="ORF">C0601_07465</name>
</gene>
<dbReference type="Pfam" id="PF01205">
    <property type="entry name" value="Impact_N"/>
    <property type="match status" value="1"/>
</dbReference>
<proteinExistence type="inferred from homology"/>
<dbReference type="Pfam" id="PF09186">
    <property type="entry name" value="DUF1949"/>
    <property type="match status" value="1"/>
</dbReference>
<dbReference type="SUPFAM" id="SSF54980">
    <property type="entry name" value="EF-G C-terminal domain-like"/>
    <property type="match status" value="1"/>
</dbReference>
<comment type="similarity">
    <text evidence="1">Belongs to the IMPACT family.</text>
</comment>
<dbReference type="InterPro" id="IPR015269">
    <property type="entry name" value="UPF0029_Impact_C"/>
</dbReference>
<protein>
    <recommendedName>
        <fullName evidence="6">YigZ family protein</fullName>
    </recommendedName>
</protein>
<dbReference type="GO" id="GO:0006446">
    <property type="term" value="P:regulation of translational initiation"/>
    <property type="evidence" value="ECO:0007669"/>
    <property type="project" value="TreeGrafter"/>
</dbReference>
<dbReference type="Gene3D" id="3.30.230.30">
    <property type="entry name" value="Impact, N-terminal domain"/>
    <property type="match status" value="1"/>
</dbReference>
<comment type="caution">
    <text evidence="4">The sequence shown here is derived from an EMBL/GenBank/DDBJ whole genome shotgun (WGS) entry which is preliminary data.</text>
</comment>
<dbReference type="GO" id="GO:0005737">
    <property type="term" value="C:cytoplasm"/>
    <property type="evidence" value="ECO:0007669"/>
    <property type="project" value="TreeGrafter"/>
</dbReference>
<evidence type="ECO:0000313" key="5">
    <source>
        <dbReference type="Proteomes" id="UP000234857"/>
    </source>
</evidence>
<feature type="domain" description="Impact N-terminal" evidence="2">
    <location>
        <begin position="2"/>
        <end position="98"/>
    </location>
</feature>
<dbReference type="InterPro" id="IPR036956">
    <property type="entry name" value="Impact_N_sf"/>
</dbReference>
<sequence>MPAKEPEEAKEKIKKLWGEHPQATHIVYAFITGGRTRELSGLSDDGEPHGTAGRPVMEVLKGSGVKDVLICVVRYYGGTKLGTGGLVQAYTKAAQLAIEALPIKKLIPRKEFDIKIDYSLYEPLKIYFEKYKVEILNEVFSSEVALRISVPKQYLKEVGEYLKNITRGNSLI</sequence>
<evidence type="ECO:0008006" key="6">
    <source>
        <dbReference type="Google" id="ProtNLM"/>
    </source>
</evidence>
<dbReference type="Proteomes" id="UP000234857">
    <property type="component" value="Unassembled WGS sequence"/>
</dbReference>
<feature type="domain" description="UPF0029" evidence="3">
    <location>
        <begin position="114"/>
        <end position="169"/>
    </location>
</feature>
<dbReference type="InterPro" id="IPR023582">
    <property type="entry name" value="Impact"/>
</dbReference>
<evidence type="ECO:0000259" key="2">
    <source>
        <dbReference type="Pfam" id="PF01205"/>
    </source>
</evidence>
<evidence type="ECO:0000256" key="1">
    <source>
        <dbReference type="ARBA" id="ARBA00007665"/>
    </source>
</evidence>
<name>A0A2N5ZG21_MUIH1</name>
<dbReference type="InterPro" id="IPR001498">
    <property type="entry name" value="Impact_N"/>
</dbReference>
<evidence type="ECO:0000313" key="4">
    <source>
        <dbReference type="EMBL" id="PLX17586.1"/>
    </source>
</evidence>
<dbReference type="Gene3D" id="3.30.70.240">
    <property type="match status" value="1"/>
</dbReference>
<dbReference type="AlphaFoldDB" id="A0A2N5ZG21"/>
<dbReference type="EMBL" id="PKTG01000085">
    <property type="protein sequence ID" value="PLX17586.1"/>
    <property type="molecule type" value="Genomic_DNA"/>
</dbReference>
<organism evidence="4 5">
    <name type="scientific">Muiribacterium halophilum</name>
    <dbReference type="NCBI Taxonomy" id="2053465"/>
    <lineage>
        <taxon>Bacteria</taxon>
        <taxon>Candidatus Muiribacteriota</taxon>
        <taxon>Candidatus Muiribacteriia</taxon>
        <taxon>Candidatus Muiribacteriales</taxon>
        <taxon>Candidatus Muiribacteriaceae</taxon>
        <taxon>Candidatus Muiribacterium</taxon>
    </lineage>
</organism>
<accession>A0A2N5ZG21</accession>